<dbReference type="PANTHER" id="PTHR23086:SF90">
    <property type="entry name" value="PHOSPHATIDYLINOSITOL 4-PHOSPHATE 5-KINASE"/>
    <property type="match status" value="1"/>
</dbReference>
<keyword evidence="2" id="KW-0547">Nucleotide-binding</keyword>
<reference evidence="5" key="2">
    <citation type="journal article" date="2017" name="Nat. Plants">
        <title>The Aegilops tauschii genome reveals multiple impacts of transposons.</title>
        <authorList>
            <person name="Zhao G."/>
            <person name="Zou C."/>
            <person name="Li K."/>
            <person name="Wang K."/>
            <person name="Li T."/>
            <person name="Gao L."/>
            <person name="Zhang X."/>
            <person name="Wang H."/>
            <person name="Yang Z."/>
            <person name="Liu X."/>
            <person name="Jiang W."/>
            <person name="Mao L."/>
            <person name="Kong X."/>
            <person name="Jiao Y."/>
            <person name="Jia J."/>
        </authorList>
    </citation>
    <scope>NUCLEOTIDE SEQUENCE [LARGE SCALE GENOMIC DNA]</scope>
    <source>
        <strain evidence="5">cv. AL8/78</strain>
    </source>
</reference>
<dbReference type="Gene3D" id="3.30.810.10">
    <property type="entry name" value="2-Layer Sandwich"/>
    <property type="match status" value="1"/>
</dbReference>
<evidence type="ECO:0000313" key="5">
    <source>
        <dbReference type="Proteomes" id="UP000015105"/>
    </source>
</evidence>
<dbReference type="Pfam" id="PF01504">
    <property type="entry name" value="PIP5K"/>
    <property type="match status" value="1"/>
</dbReference>
<dbReference type="InterPro" id="IPR023610">
    <property type="entry name" value="PInositol-4/5-P-5/4-kinase"/>
</dbReference>
<dbReference type="InterPro" id="IPR027483">
    <property type="entry name" value="PInositol-4-P-4/5-kinase_C_sf"/>
</dbReference>
<dbReference type="InterPro" id="IPR002498">
    <property type="entry name" value="PInositol-4-P-4/5-kinase_core"/>
</dbReference>
<sequence>CSDHTIHRRFDLKGSSLGRTTDKPQAEIDEYTTLKDLDLNFIFRLQKQWFEEFRRQVDKDCEFLEQEKIMDYSLLVGVHFRGKREILKALCKNTKC</sequence>
<keyword evidence="2" id="KW-0067">ATP-binding</keyword>
<name>A0A453I016_AEGTS</name>
<dbReference type="GO" id="GO:0005886">
    <property type="term" value="C:plasma membrane"/>
    <property type="evidence" value="ECO:0007669"/>
    <property type="project" value="TreeGrafter"/>
</dbReference>
<dbReference type="GO" id="GO:0046854">
    <property type="term" value="P:phosphatidylinositol phosphate biosynthetic process"/>
    <property type="evidence" value="ECO:0007669"/>
    <property type="project" value="TreeGrafter"/>
</dbReference>
<dbReference type="EnsemblPlants" id="AET4Gv20378300.16">
    <property type="protein sequence ID" value="AET4Gv20378300.16"/>
    <property type="gene ID" value="AET4Gv20378300"/>
</dbReference>
<evidence type="ECO:0000313" key="4">
    <source>
        <dbReference type="EnsemblPlants" id="AET4Gv20378300.16"/>
    </source>
</evidence>
<feature type="domain" description="PIPK" evidence="3">
    <location>
        <begin position="1"/>
        <end position="96"/>
    </location>
</feature>
<proteinExistence type="predicted"/>
<dbReference type="SMART" id="SM00330">
    <property type="entry name" value="PIPKc"/>
    <property type="match status" value="1"/>
</dbReference>
<evidence type="ECO:0000256" key="2">
    <source>
        <dbReference type="PROSITE-ProRule" id="PRU00781"/>
    </source>
</evidence>
<reference evidence="5" key="1">
    <citation type="journal article" date="2014" name="Science">
        <title>Ancient hybridizations among the ancestral genomes of bread wheat.</title>
        <authorList>
            <consortium name="International Wheat Genome Sequencing Consortium,"/>
            <person name="Marcussen T."/>
            <person name="Sandve S.R."/>
            <person name="Heier L."/>
            <person name="Spannagl M."/>
            <person name="Pfeifer M."/>
            <person name="Jakobsen K.S."/>
            <person name="Wulff B.B."/>
            <person name="Steuernagel B."/>
            <person name="Mayer K.F."/>
            <person name="Olsen O.A."/>
        </authorList>
    </citation>
    <scope>NUCLEOTIDE SEQUENCE [LARGE SCALE GENOMIC DNA]</scope>
    <source>
        <strain evidence="5">cv. AL8/78</strain>
    </source>
</reference>
<organism evidence="4 5">
    <name type="scientific">Aegilops tauschii subsp. strangulata</name>
    <name type="common">Goatgrass</name>
    <dbReference type="NCBI Taxonomy" id="200361"/>
    <lineage>
        <taxon>Eukaryota</taxon>
        <taxon>Viridiplantae</taxon>
        <taxon>Streptophyta</taxon>
        <taxon>Embryophyta</taxon>
        <taxon>Tracheophyta</taxon>
        <taxon>Spermatophyta</taxon>
        <taxon>Magnoliopsida</taxon>
        <taxon>Liliopsida</taxon>
        <taxon>Poales</taxon>
        <taxon>Poaceae</taxon>
        <taxon>BOP clade</taxon>
        <taxon>Pooideae</taxon>
        <taxon>Triticodae</taxon>
        <taxon>Triticeae</taxon>
        <taxon>Triticinae</taxon>
        <taxon>Aegilops</taxon>
    </lineage>
</organism>
<dbReference type="EC" id="2.7.1.68" evidence="1"/>
<keyword evidence="2" id="KW-0808">Transferase</keyword>
<dbReference type="Gramene" id="AET4Gv20378300.16">
    <property type="protein sequence ID" value="AET4Gv20378300.16"/>
    <property type="gene ID" value="AET4Gv20378300"/>
</dbReference>
<keyword evidence="2" id="KW-0418">Kinase</keyword>
<reference evidence="4" key="3">
    <citation type="journal article" date="2017" name="Nature">
        <title>Genome sequence of the progenitor of the wheat D genome Aegilops tauschii.</title>
        <authorList>
            <person name="Luo M.C."/>
            <person name="Gu Y.Q."/>
            <person name="Puiu D."/>
            <person name="Wang H."/>
            <person name="Twardziok S.O."/>
            <person name="Deal K.R."/>
            <person name="Huo N."/>
            <person name="Zhu T."/>
            <person name="Wang L."/>
            <person name="Wang Y."/>
            <person name="McGuire P.E."/>
            <person name="Liu S."/>
            <person name="Long H."/>
            <person name="Ramasamy R.K."/>
            <person name="Rodriguez J.C."/>
            <person name="Van S.L."/>
            <person name="Yuan L."/>
            <person name="Wang Z."/>
            <person name="Xia Z."/>
            <person name="Xiao L."/>
            <person name="Anderson O.D."/>
            <person name="Ouyang S."/>
            <person name="Liang Y."/>
            <person name="Zimin A.V."/>
            <person name="Pertea G."/>
            <person name="Qi P."/>
            <person name="Bennetzen J.L."/>
            <person name="Dai X."/>
            <person name="Dawson M.W."/>
            <person name="Muller H.G."/>
            <person name="Kugler K."/>
            <person name="Rivarola-Duarte L."/>
            <person name="Spannagl M."/>
            <person name="Mayer K.F.X."/>
            <person name="Lu F.H."/>
            <person name="Bevan M.W."/>
            <person name="Leroy P."/>
            <person name="Li P."/>
            <person name="You F.M."/>
            <person name="Sun Q."/>
            <person name="Liu Z."/>
            <person name="Lyons E."/>
            <person name="Wicker T."/>
            <person name="Salzberg S.L."/>
            <person name="Devos K.M."/>
            <person name="Dvorak J."/>
        </authorList>
    </citation>
    <scope>NUCLEOTIDE SEQUENCE [LARGE SCALE GENOMIC DNA]</scope>
    <source>
        <strain evidence="4">cv. AL8/78</strain>
    </source>
</reference>
<dbReference type="GO" id="GO:0005524">
    <property type="term" value="F:ATP binding"/>
    <property type="evidence" value="ECO:0007669"/>
    <property type="project" value="UniProtKB-UniRule"/>
</dbReference>
<accession>A0A453I016</accession>
<reference evidence="4" key="5">
    <citation type="journal article" date="2021" name="G3 (Bethesda)">
        <title>Aegilops tauschii genome assembly Aet v5.0 features greater sequence contiguity and improved annotation.</title>
        <authorList>
            <person name="Wang L."/>
            <person name="Zhu T."/>
            <person name="Rodriguez J.C."/>
            <person name="Deal K.R."/>
            <person name="Dubcovsky J."/>
            <person name="McGuire P.E."/>
            <person name="Lux T."/>
            <person name="Spannagl M."/>
            <person name="Mayer K.F.X."/>
            <person name="Baldrich P."/>
            <person name="Meyers B.C."/>
            <person name="Huo N."/>
            <person name="Gu Y.Q."/>
            <person name="Zhou H."/>
            <person name="Devos K.M."/>
            <person name="Bennetzen J.L."/>
            <person name="Unver T."/>
            <person name="Budak H."/>
            <person name="Gulick P.J."/>
            <person name="Galiba G."/>
            <person name="Kalapos B."/>
            <person name="Nelson D.R."/>
            <person name="Li P."/>
            <person name="You F.M."/>
            <person name="Luo M.C."/>
            <person name="Dvorak J."/>
        </authorList>
    </citation>
    <scope>NUCLEOTIDE SEQUENCE [LARGE SCALE GENOMIC DNA]</scope>
    <source>
        <strain evidence="4">cv. AL8/78</strain>
    </source>
</reference>
<evidence type="ECO:0000259" key="3">
    <source>
        <dbReference type="PROSITE" id="PS51455"/>
    </source>
</evidence>
<dbReference type="PANTHER" id="PTHR23086">
    <property type="entry name" value="PHOSPHATIDYLINOSITOL-4-PHOSPHATE 5-KINASE"/>
    <property type="match status" value="1"/>
</dbReference>
<dbReference type="Proteomes" id="UP000015105">
    <property type="component" value="Chromosome 4D"/>
</dbReference>
<evidence type="ECO:0000256" key="1">
    <source>
        <dbReference type="ARBA" id="ARBA00012172"/>
    </source>
</evidence>
<protein>
    <recommendedName>
        <fullName evidence="1">1-phosphatidylinositol-4-phosphate 5-kinase</fullName>
        <ecNumber evidence="1">2.7.1.68</ecNumber>
    </recommendedName>
</protein>
<keyword evidence="5" id="KW-1185">Reference proteome</keyword>
<dbReference type="SUPFAM" id="SSF56104">
    <property type="entry name" value="SAICAR synthase-like"/>
    <property type="match status" value="1"/>
</dbReference>
<dbReference type="AlphaFoldDB" id="A0A453I016"/>
<reference evidence="4" key="4">
    <citation type="submission" date="2019-03" db="UniProtKB">
        <authorList>
            <consortium name="EnsemblPlants"/>
        </authorList>
    </citation>
    <scope>IDENTIFICATION</scope>
</reference>
<dbReference type="PROSITE" id="PS51455">
    <property type="entry name" value="PIPK"/>
    <property type="match status" value="1"/>
</dbReference>
<dbReference type="GO" id="GO:0016308">
    <property type="term" value="F:1-phosphatidylinositol-4-phosphate 5-kinase activity"/>
    <property type="evidence" value="ECO:0007669"/>
    <property type="project" value="UniProtKB-EC"/>
</dbReference>